<name>A0A1G8J6X9_9SPHI</name>
<gene>
    <name evidence="1" type="ORF">SAMN05192573_11819</name>
</gene>
<dbReference type="AlphaFoldDB" id="A0A1G8J6X9"/>
<keyword evidence="2" id="KW-1185">Reference proteome</keyword>
<protein>
    <submittedName>
        <fullName evidence="1">Uncharacterized protein</fullName>
    </submittedName>
</protein>
<accession>A0A1G8J6X9</accession>
<dbReference type="Proteomes" id="UP000199705">
    <property type="component" value="Unassembled WGS sequence"/>
</dbReference>
<evidence type="ECO:0000313" key="1">
    <source>
        <dbReference type="EMBL" id="SDI27004.1"/>
    </source>
</evidence>
<organism evidence="1 2">
    <name type="scientific">Mucilaginibacter gossypii</name>
    <dbReference type="NCBI Taxonomy" id="551996"/>
    <lineage>
        <taxon>Bacteria</taxon>
        <taxon>Pseudomonadati</taxon>
        <taxon>Bacteroidota</taxon>
        <taxon>Sphingobacteriia</taxon>
        <taxon>Sphingobacteriales</taxon>
        <taxon>Sphingobacteriaceae</taxon>
        <taxon>Mucilaginibacter</taxon>
    </lineage>
</organism>
<reference evidence="2" key="1">
    <citation type="submission" date="2016-10" db="EMBL/GenBank/DDBJ databases">
        <authorList>
            <person name="Varghese N."/>
            <person name="Submissions S."/>
        </authorList>
    </citation>
    <scope>NUCLEOTIDE SEQUENCE [LARGE SCALE GENOMIC DNA]</scope>
    <source>
        <strain evidence="2">Gh-67</strain>
    </source>
</reference>
<sequence>MSNQRKRALNIIRTKKNLAVLNLVKLEKVKIEYLKKELNFFQEPEFISYSMGTLKVIDGLNKNELLKIELESLFDKMSKAKMSLDNYHQELDLLIKKVDSSDVDTGSFNKDQRTS</sequence>
<dbReference type="EMBL" id="FNCG01000018">
    <property type="protein sequence ID" value="SDI27004.1"/>
    <property type="molecule type" value="Genomic_DNA"/>
</dbReference>
<dbReference type="RefSeq" id="WP_091174180.1">
    <property type="nucleotide sequence ID" value="NZ_FNCG01000018.1"/>
</dbReference>
<evidence type="ECO:0000313" key="2">
    <source>
        <dbReference type="Proteomes" id="UP000199705"/>
    </source>
</evidence>
<proteinExistence type="predicted"/>